<accession>A0A1Y2IGG5</accession>
<dbReference type="AlphaFoldDB" id="A0A1Y2IGG5"/>
<feature type="transmembrane region" description="Helical" evidence="2">
    <location>
        <begin position="20"/>
        <end position="40"/>
    </location>
</feature>
<feature type="compositionally biased region" description="Basic and acidic residues" evidence="1">
    <location>
        <begin position="210"/>
        <end position="230"/>
    </location>
</feature>
<reference evidence="3 4" key="1">
    <citation type="journal article" date="2015" name="Biotechnol. Biofuels">
        <title>Enhanced degradation of softwood versus hardwood by the white-rot fungus Pycnoporus coccineus.</title>
        <authorList>
            <person name="Couturier M."/>
            <person name="Navarro D."/>
            <person name="Chevret D."/>
            <person name="Henrissat B."/>
            <person name="Piumi F."/>
            <person name="Ruiz-Duenas F.J."/>
            <person name="Martinez A.T."/>
            <person name="Grigoriev I.V."/>
            <person name="Riley R."/>
            <person name="Lipzen A."/>
            <person name="Berrin J.G."/>
            <person name="Master E.R."/>
            <person name="Rosso M.N."/>
        </authorList>
    </citation>
    <scope>NUCLEOTIDE SEQUENCE [LARGE SCALE GENOMIC DNA]</scope>
    <source>
        <strain evidence="3 4">BRFM310</strain>
    </source>
</reference>
<gene>
    <name evidence="3" type="ORF">PYCCODRAFT_708439</name>
</gene>
<evidence type="ECO:0000313" key="4">
    <source>
        <dbReference type="Proteomes" id="UP000193067"/>
    </source>
</evidence>
<evidence type="ECO:0000313" key="3">
    <source>
        <dbReference type="EMBL" id="OSD00208.1"/>
    </source>
</evidence>
<keyword evidence="2" id="KW-0472">Membrane</keyword>
<keyword evidence="2" id="KW-1133">Transmembrane helix</keyword>
<dbReference type="EMBL" id="KZ084120">
    <property type="protein sequence ID" value="OSD00208.1"/>
    <property type="molecule type" value="Genomic_DNA"/>
</dbReference>
<evidence type="ECO:0000256" key="2">
    <source>
        <dbReference type="SAM" id="Phobius"/>
    </source>
</evidence>
<proteinExistence type="predicted"/>
<sequence length="230" mass="25202">MHARASRGTGFPGGCSVCPHAVVVALWLWLLSFCLCFVSSQKSTSTYMLRILDSTTTSVSRIRIGRHHQMRRLAVLPPSPRFPPSACLALPRHLHSAVLRRLIDDSPFLLRLTTHPYCLRLAASLDASPGPSARIGNKDTTQYGFCTGFATVDSAARGSTQVGVPRVSEARCHRLCTPDSRHSRGSKPRAIIVSLCMSREDSSRITQCAGREHRVSHPRGTEKSFPAEEA</sequence>
<evidence type="ECO:0000256" key="1">
    <source>
        <dbReference type="SAM" id="MobiDB-lite"/>
    </source>
</evidence>
<feature type="region of interest" description="Disordered" evidence="1">
    <location>
        <begin position="209"/>
        <end position="230"/>
    </location>
</feature>
<dbReference type="Proteomes" id="UP000193067">
    <property type="component" value="Unassembled WGS sequence"/>
</dbReference>
<keyword evidence="2" id="KW-0812">Transmembrane</keyword>
<organism evidence="3 4">
    <name type="scientific">Trametes coccinea (strain BRFM310)</name>
    <name type="common">Pycnoporus coccineus</name>
    <dbReference type="NCBI Taxonomy" id="1353009"/>
    <lineage>
        <taxon>Eukaryota</taxon>
        <taxon>Fungi</taxon>
        <taxon>Dikarya</taxon>
        <taxon>Basidiomycota</taxon>
        <taxon>Agaricomycotina</taxon>
        <taxon>Agaricomycetes</taxon>
        <taxon>Polyporales</taxon>
        <taxon>Polyporaceae</taxon>
        <taxon>Trametes</taxon>
    </lineage>
</organism>
<dbReference type="OrthoDB" id="10663284at2759"/>
<name>A0A1Y2IGG5_TRAC3</name>
<protein>
    <submittedName>
        <fullName evidence="3">Uncharacterized protein</fullName>
    </submittedName>
</protein>
<keyword evidence="4" id="KW-1185">Reference proteome</keyword>